<evidence type="ECO:0000313" key="3">
    <source>
        <dbReference type="EMBL" id="AKC91663.1"/>
    </source>
</evidence>
<evidence type="ECO:0000313" key="4">
    <source>
        <dbReference type="Proteomes" id="UP000201190"/>
    </source>
</evidence>
<dbReference type="OrthoDB" id="1407at10239"/>
<protein>
    <recommendedName>
        <fullName evidence="2">Cas12f1-like TNB domain-containing protein</fullName>
    </recommendedName>
</protein>
<dbReference type="KEGG" id="vg:24170866"/>
<dbReference type="Pfam" id="PF07282">
    <property type="entry name" value="Cas12f1-like_TNB"/>
    <property type="match status" value="1"/>
</dbReference>
<feature type="domain" description="Cas12f1-like TNB" evidence="2">
    <location>
        <begin position="507"/>
        <end position="566"/>
    </location>
</feature>
<evidence type="ECO:0000259" key="2">
    <source>
        <dbReference type="Pfam" id="PF07282"/>
    </source>
</evidence>
<dbReference type="Proteomes" id="UP000201190">
    <property type="component" value="Segment"/>
</dbReference>
<reference evidence="3 4" key="1">
    <citation type="journal article" date="2015" name="Genome Announc.">
        <title>Genome Sequence of an Alphabaculovirus Isolated from the Oak Looper, Lambdina fiscellaria, Contains a Putative 2-Kilobase-Pair Transposable Element Encoding a Transposase and a FLYWCH Domain-Containing Protein.</title>
        <authorList>
            <person name="Rohrmann G.F."/>
            <person name="Erlandson M.A."/>
            <person name="Theilmann D.A."/>
        </authorList>
    </citation>
    <scope>NUCLEOTIDE SEQUENCE [LARGE SCALE GENOMIC DNA]</scope>
    <source>
        <strain evidence="3">GR15</strain>
    </source>
</reference>
<dbReference type="GeneID" id="24170866"/>
<sequence length="608" mass="70596">MSSCKSCGGESHSCRSSKSCANYLPPIRQRRNSGDVVHCTQDFDVGVVKRGLDGTICPLLQEGVRQRLTAEIRSDVVELSKLYILLGVFVNHCWNAYPDDESNSVRTFQDMMNYVYAIKGKGPHAQKFDDMVRYHGDIRRYDGRLRTFIVQELVKTYWTVLKTNITTHAYSRLARYFGVKRNDPTLFAAYYHKEFGEDDNISRVCRFINVSSDWHTTIPMWIEIQRDLYTRGEQSFVVFPQPSHGLKHVTYTSRGWHELLRRVDPSNITSSWPSITDHKKELWSPYLDTSVVDMKKFGCCIQTDGVAVSISMNRPKRMPIGRNKAASMLPKSYTIDAFFEDRIVAVDPGSRVPVAACDSRTGFRRITKRWVRSHTLEWKRDRYRSRKLRRVELDEAADRQRVELDRGVQLTCRNGEQVKLYTDFRLKWFDARQRPFERTRKLTRLSFNKYIMMARTNERIVKETFLNDAPSDRVLVLYGAGVNFVNVACYSGRKFKHTDLLRRLRSKRNIRVRLVDESYTSKACSDCNELRNGTYTRLRMNHRLRRGVCPDCNADVERDYNAAKNILVYYQRFAVCRPSPSRSSGVATDTDSHSVRSLFQCAVSEFGS</sequence>
<name>A0A0E3Z6Q6_9ABAC</name>
<dbReference type="GO" id="GO:0003677">
    <property type="term" value="F:DNA binding"/>
    <property type="evidence" value="ECO:0007669"/>
    <property type="project" value="UniProtKB-KW"/>
</dbReference>
<evidence type="ECO:0000256" key="1">
    <source>
        <dbReference type="ARBA" id="ARBA00023125"/>
    </source>
</evidence>
<accession>A0A0E3Z6Q6</accession>
<keyword evidence="1" id="KW-0238">DNA-binding</keyword>
<keyword evidence="4" id="KW-1185">Reference proteome</keyword>
<proteinExistence type="predicted"/>
<dbReference type="EMBL" id="KP752043">
    <property type="protein sequence ID" value="AKC91663.1"/>
    <property type="molecule type" value="Genomic_DNA"/>
</dbReference>
<dbReference type="InterPro" id="IPR010095">
    <property type="entry name" value="Cas12f1-like_TNB"/>
</dbReference>
<organism evidence="3 4">
    <name type="scientific">Lambdina fiscellaria nucleopolyhedrovirus</name>
    <dbReference type="NCBI Taxonomy" id="1642929"/>
    <lineage>
        <taxon>Viruses</taxon>
        <taxon>Viruses incertae sedis</taxon>
        <taxon>Naldaviricetes</taxon>
        <taxon>Lefavirales</taxon>
        <taxon>Baculoviridae</taxon>
        <taxon>Alphabaculovirus</taxon>
        <taxon>Alphabaculovirus lafiscellariae</taxon>
    </lineage>
</organism>
<dbReference type="RefSeq" id="YP_009133245.1">
    <property type="nucleotide sequence ID" value="NC_026922.1"/>
</dbReference>